<dbReference type="EMBL" id="CM037620">
    <property type="protein sequence ID" value="KAH7994858.1"/>
    <property type="molecule type" value="Genomic_DNA"/>
</dbReference>
<reference evidence="1" key="1">
    <citation type="submission" date="2021-08" db="EMBL/GenBank/DDBJ databases">
        <title>The first chromosome-level gecko genome reveals the dynamic sex chromosomes of Neotropical dwarf geckos (Sphaerodactylidae: Sphaerodactylus).</title>
        <authorList>
            <person name="Pinto B.J."/>
            <person name="Keating S.E."/>
            <person name="Gamble T."/>
        </authorList>
    </citation>
    <scope>NUCLEOTIDE SEQUENCE</scope>
    <source>
        <strain evidence="1">TG3544</strain>
    </source>
</reference>
<accession>A0ACB8ERF1</accession>
<evidence type="ECO:0000313" key="1">
    <source>
        <dbReference type="EMBL" id="KAH7994858.1"/>
    </source>
</evidence>
<dbReference type="Proteomes" id="UP000827872">
    <property type="component" value="Linkage Group LG07"/>
</dbReference>
<organism evidence="1 2">
    <name type="scientific">Sphaerodactylus townsendi</name>
    <dbReference type="NCBI Taxonomy" id="933632"/>
    <lineage>
        <taxon>Eukaryota</taxon>
        <taxon>Metazoa</taxon>
        <taxon>Chordata</taxon>
        <taxon>Craniata</taxon>
        <taxon>Vertebrata</taxon>
        <taxon>Euteleostomi</taxon>
        <taxon>Lepidosauria</taxon>
        <taxon>Squamata</taxon>
        <taxon>Bifurcata</taxon>
        <taxon>Gekkota</taxon>
        <taxon>Sphaerodactylidae</taxon>
        <taxon>Sphaerodactylus</taxon>
    </lineage>
</organism>
<comment type="caution">
    <text evidence="1">The sequence shown here is derived from an EMBL/GenBank/DDBJ whole genome shotgun (WGS) entry which is preliminary data.</text>
</comment>
<protein>
    <submittedName>
        <fullName evidence="1">Uncharacterized protein</fullName>
    </submittedName>
</protein>
<keyword evidence="2" id="KW-1185">Reference proteome</keyword>
<sequence length="84" mass="8812">MALCGGALPLLAPTPPRPPPVTPRSSSPPGGETTQSGHASNSSRQVPRPETGQLMTQRALSVLVLASAALIVYFVIRTVRFFDS</sequence>
<proteinExistence type="predicted"/>
<gene>
    <name evidence="1" type="ORF">K3G42_017290</name>
</gene>
<name>A0ACB8ERF1_9SAUR</name>
<evidence type="ECO:0000313" key="2">
    <source>
        <dbReference type="Proteomes" id="UP000827872"/>
    </source>
</evidence>